<evidence type="ECO:0000256" key="5">
    <source>
        <dbReference type="ARBA" id="ARBA00022519"/>
    </source>
</evidence>
<feature type="domain" description="TonB C-terminal" evidence="12">
    <location>
        <begin position="202"/>
        <end position="292"/>
    </location>
</feature>
<accession>A0A4Z0PTY4</accession>
<evidence type="ECO:0000313" key="14">
    <source>
        <dbReference type="Proteomes" id="UP000297549"/>
    </source>
</evidence>
<feature type="transmembrane region" description="Helical" evidence="11">
    <location>
        <begin position="57"/>
        <end position="79"/>
    </location>
</feature>
<evidence type="ECO:0000256" key="1">
    <source>
        <dbReference type="ARBA" id="ARBA00004383"/>
    </source>
</evidence>
<organism evidence="13 14">
    <name type="scientific">Hymenobacter aquaticus</name>
    <dbReference type="NCBI Taxonomy" id="1867101"/>
    <lineage>
        <taxon>Bacteria</taxon>
        <taxon>Pseudomonadati</taxon>
        <taxon>Bacteroidota</taxon>
        <taxon>Cytophagia</taxon>
        <taxon>Cytophagales</taxon>
        <taxon>Hymenobacteraceae</taxon>
        <taxon>Hymenobacter</taxon>
    </lineage>
</organism>
<dbReference type="GO" id="GO:0015891">
    <property type="term" value="P:siderophore transport"/>
    <property type="evidence" value="ECO:0007669"/>
    <property type="project" value="InterPro"/>
</dbReference>
<reference evidence="13 14" key="1">
    <citation type="submission" date="2019-04" db="EMBL/GenBank/DDBJ databases">
        <authorList>
            <person name="Feng G."/>
            <person name="Zhang J."/>
            <person name="Zhu H."/>
        </authorList>
    </citation>
    <scope>NUCLEOTIDE SEQUENCE [LARGE SCALE GENOMIC DNA]</scope>
    <source>
        <strain evidence="13 14">JCM 31653</strain>
    </source>
</reference>
<dbReference type="GO" id="GO:0098797">
    <property type="term" value="C:plasma membrane protein complex"/>
    <property type="evidence" value="ECO:0007669"/>
    <property type="project" value="TreeGrafter"/>
</dbReference>
<keyword evidence="14" id="KW-1185">Reference proteome</keyword>
<dbReference type="GO" id="GO:0055085">
    <property type="term" value="P:transmembrane transport"/>
    <property type="evidence" value="ECO:0007669"/>
    <property type="project" value="InterPro"/>
</dbReference>
<dbReference type="InterPro" id="IPR006260">
    <property type="entry name" value="TonB/TolA_C"/>
</dbReference>
<dbReference type="Proteomes" id="UP000297549">
    <property type="component" value="Unassembled WGS sequence"/>
</dbReference>
<dbReference type="OrthoDB" id="1039448at2"/>
<comment type="caution">
    <text evidence="13">The sequence shown here is derived from an EMBL/GenBank/DDBJ whole genome shotgun (WGS) entry which is preliminary data.</text>
</comment>
<evidence type="ECO:0000256" key="11">
    <source>
        <dbReference type="SAM" id="Phobius"/>
    </source>
</evidence>
<dbReference type="InterPro" id="IPR051045">
    <property type="entry name" value="TonB-dependent_transducer"/>
</dbReference>
<evidence type="ECO:0000256" key="6">
    <source>
        <dbReference type="ARBA" id="ARBA00022692"/>
    </source>
</evidence>
<dbReference type="PROSITE" id="PS52015">
    <property type="entry name" value="TONB_CTD"/>
    <property type="match status" value="1"/>
</dbReference>
<dbReference type="PANTHER" id="PTHR33446">
    <property type="entry name" value="PROTEIN TONB-RELATED"/>
    <property type="match status" value="1"/>
</dbReference>
<dbReference type="EMBL" id="SRLC01000003">
    <property type="protein sequence ID" value="TGE20343.1"/>
    <property type="molecule type" value="Genomic_DNA"/>
</dbReference>
<keyword evidence="7" id="KW-0653">Protein transport</keyword>
<dbReference type="PANTHER" id="PTHR33446:SF2">
    <property type="entry name" value="PROTEIN TONB"/>
    <property type="match status" value="1"/>
</dbReference>
<dbReference type="AlphaFoldDB" id="A0A4Z0PTY4"/>
<evidence type="ECO:0000256" key="9">
    <source>
        <dbReference type="ARBA" id="ARBA00023136"/>
    </source>
</evidence>
<keyword evidence="8 11" id="KW-1133">Transmembrane helix</keyword>
<dbReference type="PRINTS" id="PR01374">
    <property type="entry name" value="TONBPROTEIN"/>
</dbReference>
<keyword evidence="4" id="KW-1003">Cell membrane</keyword>
<evidence type="ECO:0000313" key="13">
    <source>
        <dbReference type="EMBL" id="TGE20343.1"/>
    </source>
</evidence>
<dbReference type="GO" id="GO:0031992">
    <property type="term" value="F:energy transducer activity"/>
    <property type="evidence" value="ECO:0007669"/>
    <property type="project" value="InterPro"/>
</dbReference>
<evidence type="ECO:0000256" key="3">
    <source>
        <dbReference type="ARBA" id="ARBA00022448"/>
    </source>
</evidence>
<keyword evidence="9 11" id="KW-0472">Membrane</keyword>
<feature type="region of interest" description="Disordered" evidence="10">
    <location>
        <begin position="146"/>
        <end position="166"/>
    </location>
</feature>
<evidence type="ECO:0000256" key="7">
    <source>
        <dbReference type="ARBA" id="ARBA00022927"/>
    </source>
</evidence>
<evidence type="ECO:0000256" key="10">
    <source>
        <dbReference type="SAM" id="MobiDB-lite"/>
    </source>
</evidence>
<dbReference type="Gene3D" id="3.30.1150.10">
    <property type="match status" value="1"/>
</dbReference>
<dbReference type="NCBIfam" id="TIGR01352">
    <property type="entry name" value="tonB_Cterm"/>
    <property type="match status" value="1"/>
</dbReference>
<name>A0A4Z0PTY4_9BACT</name>
<dbReference type="SUPFAM" id="SSF74653">
    <property type="entry name" value="TolA/TonB C-terminal domain"/>
    <property type="match status" value="1"/>
</dbReference>
<dbReference type="InterPro" id="IPR037682">
    <property type="entry name" value="TonB_C"/>
</dbReference>
<evidence type="ECO:0000256" key="2">
    <source>
        <dbReference type="ARBA" id="ARBA00006555"/>
    </source>
</evidence>
<dbReference type="InterPro" id="IPR003538">
    <property type="entry name" value="TonB"/>
</dbReference>
<dbReference type="GO" id="GO:0030288">
    <property type="term" value="C:outer membrane-bounded periplasmic space"/>
    <property type="evidence" value="ECO:0007669"/>
    <property type="project" value="InterPro"/>
</dbReference>
<evidence type="ECO:0000256" key="4">
    <source>
        <dbReference type="ARBA" id="ARBA00022475"/>
    </source>
</evidence>
<dbReference type="GO" id="GO:0015031">
    <property type="term" value="P:protein transport"/>
    <property type="evidence" value="ECO:0007669"/>
    <property type="project" value="UniProtKB-KW"/>
</dbReference>
<sequence>MAWVVRPREFRFTFYTVPMNTTNLHTASFDEIVFEGRNKAYGAFVLRQLYNRHLARALAITVALCLLLVSIPLVVQRIWPTVMPITKAPEGVIIEPKVYIMPQQDVAPAQPPVAHHQPVVVTPRTDVAPTVVKDELVTKPVLDVEASVPNDNNPTTMEPGTGEVGPGAATGPGTMGKDTGVTTPAPPAKPFTHVEVMPEFAGGIGALRQYMQRNLRYPRQALAAAVSGKVFVSFTVQADGSIADVQVIKGLGYGTDEEAARVVGKMPAWTPGRQNSQAVAVRYTLPITFQYE</sequence>
<comment type="subcellular location">
    <subcellularLocation>
        <location evidence="1">Cell inner membrane</location>
        <topology evidence="1">Single-pass membrane protein</topology>
        <orientation evidence="1">Periplasmic side</orientation>
    </subcellularLocation>
</comment>
<protein>
    <submittedName>
        <fullName evidence="13">Energy transducer TonB</fullName>
    </submittedName>
</protein>
<evidence type="ECO:0000259" key="12">
    <source>
        <dbReference type="PROSITE" id="PS52015"/>
    </source>
</evidence>
<proteinExistence type="inferred from homology"/>
<comment type="similarity">
    <text evidence="2">Belongs to the TonB family.</text>
</comment>
<keyword evidence="3" id="KW-0813">Transport</keyword>
<keyword evidence="5" id="KW-0997">Cell inner membrane</keyword>
<dbReference type="Pfam" id="PF03544">
    <property type="entry name" value="TonB_C"/>
    <property type="match status" value="1"/>
</dbReference>
<keyword evidence="6 11" id="KW-0812">Transmembrane</keyword>
<evidence type="ECO:0000256" key="8">
    <source>
        <dbReference type="ARBA" id="ARBA00022989"/>
    </source>
</evidence>
<gene>
    <name evidence="13" type="ORF">E5K00_20290</name>
</gene>